<reference evidence="2" key="1">
    <citation type="journal article" date="2013" name="BMC Microbiol.">
        <title>Taxonomy and evolution of bacteriochlorophyll a-containing members of the OM60/NOR5 clade of marine gammaproteobacteria: description of Luminiphilus syltensis gen. nov., sp. nov., reclassification of Haliea rubra as Pseudohaliea rubra gen. nov., comb. nov., and emendation of Chromatocurvus halotolerans.</title>
        <authorList>
            <person name="Spring S."/>
            <person name="Riedel T."/>
            <person name="Sproer C."/>
            <person name="Yan S."/>
            <person name="Harder J."/>
            <person name="Fuchs B.M."/>
        </authorList>
    </citation>
    <scope>NUCLEOTIDE SEQUENCE [LARGE SCALE GENOMIC DNA]</scope>
    <source>
        <strain evidence="2">NOR51-B</strain>
    </source>
</reference>
<gene>
    <name evidence="1" type="ORF">NOR51B_2263</name>
</gene>
<evidence type="ECO:0000313" key="1">
    <source>
        <dbReference type="EMBL" id="EED36313.1"/>
    </source>
</evidence>
<evidence type="ECO:0008006" key="3">
    <source>
        <dbReference type="Google" id="ProtNLM"/>
    </source>
</evidence>
<proteinExistence type="predicted"/>
<dbReference type="HOGENOM" id="CLU_103658_0_0_6"/>
<accession>B8KXJ6</accession>
<dbReference type="AlphaFoldDB" id="B8KXJ6"/>
<evidence type="ECO:0000313" key="2">
    <source>
        <dbReference type="Proteomes" id="UP000004699"/>
    </source>
</evidence>
<sequence>MNHDDVDLNGGHEVSACYELRIEGPPESGPALRSVIAGLAFDLGSLDGLVSADVYRPGEGSVNDPYFDHADAPLAILMLDFTDDEARAEGLLQCQALKRFGAIEGLSITSAFLRRIAYALEPGAAPPPFTAPISNVVRYRRPHSDEQAFTTFYLETHPITQQRLPGIGAIHCYLPQQGVDPNGYDDADYVMGNEVSFDDLAGFNGAMRSEVREEMRAHFRQFPAFTGLLTHDYMQRERLLGDP</sequence>
<dbReference type="InterPro" id="IPR011008">
    <property type="entry name" value="Dimeric_a/b-barrel"/>
</dbReference>
<dbReference type="STRING" id="565045.NOR51B_2263"/>
<dbReference type="Proteomes" id="UP000004699">
    <property type="component" value="Unassembled WGS sequence"/>
</dbReference>
<dbReference type="EMBL" id="DS999411">
    <property type="protein sequence ID" value="EED36313.1"/>
    <property type="molecule type" value="Genomic_DNA"/>
</dbReference>
<dbReference type="SUPFAM" id="SSF54909">
    <property type="entry name" value="Dimeric alpha+beta barrel"/>
    <property type="match status" value="1"/>
</dbReference>
<dbReference type="Gene3D" id="3.30.70.100">
    <property type="match status" value="1"/>
</dbReference>
<keyword evidence="2" id="KW-1185">Reference proteome</keyword>
<organism evidence="1 2">
    <name type="scientific">Luminiphilus syltensis NOR5-1B</name>
    <dbReference type="NCBI Taxonomy" id="565045"/>
    <lineage>
        <taxon>Bacteria</taxon>
        <taxon>Pseudomonadati</taxon>
        <taxon>Pseudomonadota</taxon>
        <taxon>Gammaproteobacteria</taxon>
        <taxon>Cellvibrionales</taxon>
        <taxon>Halieaceae</taxon>
        <taxon>Luminiphilus</taxon>
    </lineage>
</organism>
<name>B8KXJ6_9GAMM</name>
<protein>
    <recommendedName>
        <fullName evidence="3">EthD domain-containing protein</fullName>
    </recommendedName>
</protein>